<protein>
    <submittedName>
        <fullName evidence="1">Uncharacterized protein</fullName>
    </submittedName>
</protein>
<keyword evidence="2" id="KW-1185">Reference proteome</keyword>
<dbReference type="AlphaFoldDB" id="A0AA36B7K6"/>
<reference evidence="1" key="1">
    <citation type="submission" date="2023-08" db="EMBL/GenBank/DDBJ databases">
        <authorList>
            <person name="Alioto T."/>
            <person name="Alioto T."/>
            <person name="Gomez Garrido J."/>
        </authorList>
    </citation>
    <scope>NUCLEOTIDE SEQUENCE</scope>
</reference>
<name>A0AA36B7K6_OCTVU</name>
<dbReference type="EMBL" id="OX597822">
    <property type="protein sequence ID" value="CAI9728502.1"/>
    <property type="molecule type" value="Genomic_DNA"/>
</dbReference>
<sequence>MNTISNERLAGNQSSKYCYNNANQERDKQTLRYILMAATELEKFSIHKAVQWETDSDLIILTKWNKNSGVTSQNMKARGDSGIRFTIRTYYQRTDKLMSSLTSGVPLVIASLSQEI</sequence>
<proteinExistence type="predicted"/>
<organism evidence="1 2">
    <name type="scientific">Octopus vulgaris</name>
    <name type="common">Common octopus</name>
    <dbReference type="NCBI Taxonomy" id="6645"/>
    <lineage>
        <taxon>Eukaryota</taxon>
        <taxon>Metazoa</taxon>
        <taxon>Spiralia</taxon>
        <taxon>Lophotrochozoa</taxon>
        <taxon>Mollusca</taxon>
        <taxon>Cephalopoda</taxon>
        <taxon>Coleoidea</taxon>
        <taxon>Octopodiformes</taxon>
        <taxon>Octopoda</taxon>
        <taxon>Incirrata</taxon>
        <taxon>Octopodidae</taxon>
        <taxon>Octopus</taxon>
    </lineage>
</organism>
<evidence type="ECO:0000313" key="2">
    <source>
        <dbReference type="Proteomes" id="UP001162480"/>
    </source>
</evidence>
<gene>
    <name evidence="1" type="ORF">OCTVUL_1B024661</name>
</gene>
<dbReference type="Proteomes" id="UP001162480">
    <property type="component" value="Chromosome 9"/>
</dbReference>
<accession>A0AA36B7K6</accession>
<evidence type="ECO:0000313" key="1">
    <source>
        <dbReference type="EMBL" id="CAI9728502.1"/>
    </source>
</evidence>